<dbReference type="Pfam" id="PF00535">
    <property type="entry name" value="Glycos_transf_2"/>
    <property type="match status" value="1"/>
</dbReference>
<dbReference type="InterPro" id="IPR001173">
    <property type="entry name" value="Glyco_trans_2-like"/>
</dbReference>
<dbReference type="InterPro" id="IPR029044">
    <property type="entry name" value="Nucleotide-diphossugar_trans"/>
</dbReference>
<evidence type="ECO:0000313" key="3">
    <source>
        <dbReference type="Proteomes" id="UP001156664"/>
    </source>
</evidence>
<sequence>MMIQPKISIVMPAWNAERYLTDALESVFNQTYPNFELLVCDGGSTDSTLEIFKGVSDVRLKIVSQSDKGLPDALNKGFSFASGDIYCWLNSDDVYLSADAIKSAVHEFVSEGSTDFLLGLCATLTEEGSVSRYLLPWVTRSPFAYQGYSNVFTGALFFRATTWRQFGGFDPQFGLAFEYQLLRFLFSSGAIGRVSSSVAYAGFRQRPDSLSGANADKMRAQLAAILGGKFNPSMNMSEKIARVIGHMRDGQLQQFLTLSKMNKALPRPWRSVFY</sequence>
<gene>
    <name evidence="2" type="ORF">GCM10007875_02800</name>
</gene>
<feature type="domain" description="Glycosyltransferase 2-like" evidence="1">
    <location>
        <begin position="8"/>
        <end position="120"/>
    </location>
</feature>
<protein>
    <recommendedName>
        <fullName evidence="1">Glycosyltransferase 2-like domain-containing protein</fullName>
    </recommendedName>
</protein>
<dbReference type="PANTHER" id="PTHR43685:SF2">
    <property type="entry name" value="GLYCOSYLTRANSFERASE 2-LIKE DOMAIN-CONTAINING PROTEIN"/>
    <property type="match status" value="1"/>
</dbReference>
<comment type="caution">
    <text evidence="2">The sequence shown here is derived from an EMBL/GenBank/DDBJ whole genome shotgun (WGS) entry which is preliminary data.</text>
</comment>
<evidence type="ECO:0000259" key="1">
    <source>
        <dbReference type="Pfam" id="PF00535"/>
    </source>
</evidence>
<dbReference type="EMBL" id="BSOJ01000006">
    <property type="protein sequence ID" value="GLR25192.1"/>
    <property type="molecule type" value="Genomic_DNA"/>
</dbReference>
<dbReference type="PANTHER" id="PTHR43685">
    <property type="entry name" value="GLYCOSYLTRANSFERASE"/>
    <property type="match status" value="1"/>
</dbReference>
<dbReference type="RefSeq" id="WP_284279523.1">
    <property type="nucleotide sequence ID" value="NZ_BSOJ01000006.1"/>
</dbReference>
<keyword evidence="3" id="KW-1185">Reference proteome</keyword>
<organism evidence="2 3">
    <name type="scientific">Limnobacter litoralis</name>
    <dbReference type="NCBI Taxonomy" id="481366"/>
    <lineage>
        <taxon>Bacteria</taxon>
        <taxon>Pseudomonadati</taxon>
        <taxon>Pseudomonadota</taxon>
        <taxon>Betaproteobacteria</taxon>
        <taxon>Burkholderiales</taxon>
        <taxon>Burkholderiaceae</taxon>
        <taxon>Limnobacter</taxon>
    </lineage>
</organism>
<evidence type="ECO:0000313" key="2">
    <source>
        <dbReference type="EMBL" id="GLR25192.1"/>
    </source>
</evidence>
<proteinExistence type="predicted"/>
<dbReference type="Gene3D" id="3.90.550.10">
    <property type="entry name" value="Spore Coat Polysaccharide Biosynthesis Protein SpsA, Chain A"/>
    <property type="match status" value="1"/>
</dbReference>
<reference evidence="3" key="1">
    <citation type="journal article" date="2019" name="Int. J. Syst. Evol. Microbiol.">
        <title>The Global Catalogue of Microorganisms (GCM) 10K type strain sequencing project: providing services to taxonomists for standard genome sequencing and annotation.</title>
        <authorList>
            <consortium name="The Broad Institute Genomics Platform"/>
            <consortium name="The Broad Institute Genome Sequencing Center for Infectious Disease"/>
            <person name="Wu L."/>
            <person name="Ma J."/>
        </authorList>
    </citation>
    <scope>NUCLEOTIDE SEQUENCE [LARGE SCALE GENOMIC DNA]</scope>
    <source>
        <strain evidence="3">NBRC 105857</strain>
    </source>
</reference>
<dbReference type="SUPFAM" id="SSF53448">
    <property type="entry name" value="Nucleotide-diphospho-sugar transferases"/>
    <property type="match status" value="1"/>
</dbReference>
<name>A0ABQ5YP36_9BURK</name>
<accession>A0ABQ5YP36</accession>
<dbReference type="Proteomes" id="UP001156664">
    <property type="component" value="Unassembled WGS sequence"/>
</dbReference>
<dbReference type="InterPro" id="IPR050834">
    <property type="entry name" value="Glycosyltransf_2"/>
</dbReference>